<name>A0A9Q3JIU6_9BASI</name>
<feature type="compositionally biased region" description="Basic residues" evidence="1">
    <location>
        <begin position="88"/>
        <end position="99"/>
    </location>
</feature>
<keyword evidence="3" id="KW-1185">Reference proteome</keyword>
<comment type="caution">
    <text evidence="2">The sequence shown here is derived from an EMBL/GenBank/DDBJ whole genome shotgun (WGS) entry which is preliminary data.</text>
</comment>
<dbReference type="AlphaFoldDB" id="A0A9Q3JIU6"/>
<dbReference type="EMBL" id="AVOT02075189">
    <property type="protein sequence ID" value="MBW0564023.1"/>
    <property type="molecule type" value="Genomic_DNA"/>
</dbReference>
<sequence>MELNQNIAAAFFLRSLDQDKDLSGLIQTMYNIKPFELLPITKQVALEHSRRRNSPEEILFADGKVKSDCPSKFNSEKQPSNQNSQQQKAKKKPKKRRKD</sequence>
<dbReference type="Proteomes" id="UP000765509">
    <property type="component" value="Unassembled WGS sequence"/>
</dbReference>
<reference evidence="2" key="1">
    <citation type="submission" date="2021-03" db="EMBL/GenBank/DDBJ databases">
        <title>Draft genome sequence of rust myrtle Austropuccinia psidii MF-1, a brazilian biotype.</title>
        <authorList>
            <person name="Quecine M.C."/>
            <person name="Pachon D.M.R."/>
            <person name="Bonatelli M.L."/>
            <person name="Correr F.H."/>
            <person name="Franceschini L.M."/>
            <person name="Leite T.F."/>
            <person name="Margarido G.R.A."/>
            <person name="Almeida C.A."/>
            <person name="Ferrarezi J.A."/>
            <person name="Labate C.A."/>
        </authorList>
    </citation>
    <scope>NUCLEOTIDE SEQUENCE</scope>
    <source>
        <strain evidence="2">MF-1</strain>
    </source>
</reference>
<evidence type="ECO:0000313" key="2">
    <source>
        <dbReference type="EMBL" id="MBW0564023.1"/>
    </source>
</evidence>
<protein>
    <submittedName>
        <fullName evidence="2">Uncharacterized protein</fullName>
    </submittedName>
</protein>
<accession>A0A9Q3JIU6</accession>
<evidence type="ECO:0000313" key="3">
    <source>
        <dbReference type="Proteomes" id="UP000765509"/>
    </source>
</evidence>
<evidence type="ECO:0000256" key="1">
    <source>
        <dbReference type="SAM" id="MobiDB-lite"/>
    </source>
</evidence>
<organism evidence="2 3">
    <name type="scientific">Austropuccinia psidii MF-1</name>
    <dbReference type="NCBI Taxonomy" id="1389203"/>
    <lineage>
        <taxon>Eukaryota</taxon>
        <taxon>Fungi</taxon>
        <taxon>Dikarya</taxon>
        <taxon>Basidiomycota</taxon>
        <taxon>Pucciniomycotina</taxon>
        <taxon>Pucciniomycetes</taxon>
        <taxon>Pucciniales</taxon>
        <taxon>Sphaerophragmiaceae</taxon>
        <taxon>Austropuccinia</taxon>
    </lineage>
</organism>
<proteinExistence type="predicted"/>
<feature type="compositionally biased region" description="Low complexity" evidence="1">
    <location>
        <begin position="77"/>
        <end position="87"/>
    </location>
</feature>
<feature type="region of interest" description="Disordered" evidence="1">
    <location>
        <begin position="47"/>
        <end position="99"/>
    </location>
</feature>
<gene>
    <name evidence="2" type="ORF">O181_103738</name>
</gene>